<sequence length="250" mass="28182">MNLWQQCAGAQQIRPLNGRLYRLVESQEQVATLGYVDTLAEQALLEDLLEQVKPRHLEPNVGELHYLLKSPFRYPPLQWGSRFGRVHEPSLLYGGASVEVTLAESAYYRFIFWYSMQGPAPKASLRTEHSLFAVGYRCERGVQLQQPPFSEHRALLCHPCDYQATQALGSAMREAGVEAFEYTSARHPQGGSCVALFTPAALAQNKPSMLAPWLCELSQERVSFKAVGQSQLYHFSLSQFEHQGQLPWPA</sequence>
<reference evidence="2 3" key="1">
    <citation type="submission" date="2024-09" db="EMBL/GenBank/DDBJ databases">
        <authorList>
            <person name="Sun Q."/>
            <person name="Mori K."/>
        </authorList>
    </citation>
    <scope>NUCLEOTIDE SEQUENCE [LARGE SCALE GENOMIC DNA]</scope>
    <source>
        <strain evidence="2 3">ATCC 51285</strain>
    </source>
</reference>
<dbReference type="InterPro" id="IPR014914">
    <property type="entry name" value="RES_dom"/>
</dbReference>
<name>A0ABV5Z9N1_9GAMM</name>
<evidence type="ECO:0000313" key="2">
    <source>
        <dbReference type="EMBL" id="MFB9885244.1"/>
    </source>
</evidence>
<dbReference type="RefSeq" id="WP_027313162.1">
    <property type="nucleotide sequence ID" value="NZ_JBHLZN010000001.1"/>
</dbReference>
<gene>
    <name evidence="2" type="ORF">ACFFLH_02295</name>
</gene>
<evidence type="ECO:0000313" key="3">
    <source>
        <dbReference type="Proteomes" id="UP001589628"/>
    </source>
</evidence>
<evidence type="ECO:0000259" key="1">
    <source>
        <dbReference type="SMART" id="SM00953"/>
    </source>
</evidence>
<dbReference type="SMART" id="SM00953">
    <property type="entry name" value="RES"/>
    <property type="match status" value="1"/>
</dbReference>
<dbReference type="Proteomes" id="UP001589628">
    <property type="component" value="Unassembled WGS sequence"/>
</dbReference>
<protein>
    <submittedName>
        <fullName evidence="2">RES family NAD+ phosphorylase</fullName>
    </submittedName>
</protein>
<dbReference type="Pfam" id="PF08808">
    <property type="entry name" value="RES"/>
    <property type="match status" value="1"/>
</dbReference>
<comment type="caution">
    <text evidence="2">The sequence shown here is derived from an EMBL/GenBank/DDBJ whole genome shotgun (WGS) entry which is preliminary data.</text>
</comment>
<keyword evidence="3" id="KW-1185">Reference proteome</keyword>
<feature type="domain" description="RES" evidence="1">
    <location>
        <begin position="71"/>
        <end position="208"/>
    </location>
</feature>
<dbReference type="EMBL" id="JBHLZN010000001">
    <property type="protein sequence ID" value="MFB9885244.1"/>
    <property type="molecule type" value="Genomic_DNA"/>
</dbReference>
<organism evidence="2 3">
    <name type="scientific">Balneatrix alpica</name>
    <dbReference type="NCBI Taxonomy" id="75684"/>
    <lineage>
        <taxon>Bacteria</taxon>
        <taxon>Pseudomonadati</taxon>
        <taxon>Pseudomonadota</taxon>
        <taxon>Gammaproteobacteria</taxon>
        <taxon>Oceanospirillales</taxon>
        <taxon>Balneatrichaceae</taxon>
        <taxon>Balneatrix</taxon>
    </lineage>
</organism>
<accession>A0ABV5Z9N1</accession>
<proteinExistence type="predicted"/>